<dbReference type="InterPro" id="IPR052022">
    <property type="entry name" value="26kDa_periplasmic_antigen"/>
</dbReference>
<evidence type="ECO:0000313" key="3">
    <source>
        <dbReference type="Proteomes" id="UP001065322"/>
    </source>
</evidence>
<proteinExistence type="predicted"/>
<sequence>MKLNTASAALLFSVCALFSAQPALADDDRYIDVTGQGEVEAYPDYLQLNLTVSDTQPTAKAAKAKVDSAINNVLTISKKLGIKEDDIDAAHISNQPVYEYDYSAGRNKREYKGEQVSRNVSLTLRDMEQYSALVHELLQNSLVKIHNTELLFNDRAALEQQAMTLALTNARNKARNMAKALDNKLGKVLRIEERGNGAQPMYEMRAMSMAKSDSAPAPMLIQKQSINASAGVRFELK</sequence>
<evidence type="ECO:0000256" key="1">
    <source>
        <dbReference type="SAM" id="SignalP"/>
    </source>
</evidence>
<dbReference type="Pfam" id="PF04402">
    <property type="entry name" value="SIMPL"/>
    <property type="match status" value="1"/>
</dbReference>
<keyword evidence="3" id="KW-1185">Reference proteome</keyword>
<dbReference type="Gene3D" id="3.30.110.170">
    <property type="entry name" value="Protein of unknown function (DUF541), domain 1"/>
    <property type="match status" value="1"/>
</dbReference>
<name>A0ABY6A649_9GAMM</name>
<dbReference type="EMBL" id="CP054475">
    <property type="protein sequence ID" value="UXD86452.1"/>
    <property type="molecule type" value="Genomic_DNA"/>
</dbReference>
<evidence type="ECO:0000313" key="2">
    <source>
        <dbReference type="EMBL" id="UXD86452.1"/>
    </source>
</evidence>
<organism evidence="2 3">
    <name type="scientific">Thalassolituus hydrocarboniclasticus</name>
    <dbReference type="NCBI Taxonomy" id="2742796"/>
    <lineage>
        <taxon>Bacteria</taxon>
        <taxon>Pseudomonadati</taxon>
        <taxon>Pseudomonadota</taxon>
        <taxon>Gammaproteobacteria</taxon>
        <taxon>Oceanospirillales</taxon>
        <taxon>Oceanospirillaceae</taxon>
        <taxon>Thalassolituus</taxon>
    </lineage>
</organism>
<dbReference type="PANTHER" id="PTHR34387">
    <property type="entry name" value="SLR1258 PROTEIN"/>
    <property type="match status" value="1"/>
</dbReference>
<keyword evidence="1" id="KW-0732">Signal</keyword>
<gene>
    <name evidence="2" type="ORF">HUF19_02890</name>
</gene>
<feature type="chain" id="PRO_5046407848" evidence="1">
    <location>
        <begin position="26"/>
        <end position="237"/>
    </location>
</feature>
<dbReference type="Proteomes" id="UP001065322">
    <property type="component" value="Chromosome"/>
</dbReference>
<dbReference type="Gene3D" id="3.30.70.2970">
    <property type="entry name" value="Protein of unknown function (DUF541), domain 2"/>
    <property type="match status" value="1"/>
</dbReference>
<accession>A0ABY6A649</accession>
<dbReference type="RefSeq" id="WP_260998411.1">
    <property type="nucleotide sequence ID" value="NZ_CP054475.1"/>
</dbReference>
<dbReference type="InterPro" id="IPR007497">
    <property type="entry name" value="SIMPL/DUF541"/>
</dbReference>
<feature type="signal peptide" evidence="1">
    <location>
        <begin position="1"/>
        <end position="25"/>
    </location>
</feature>
<reference evidence="3" key="1">
    <citation type="submission" date="2020-06" db="EMBL/GenBank/DDBJ databases">
        <title>Thalassolituus marinus alknpb1M-1, a hydrocarbon-degrading bacterium isolated from the deep-sea overlying water using an in-situ strategy from the South China Sea basin.</title>
        <authorList>
            <person name="Dong C."/>
            <person name="Chen Y."/>
            <person name="Shao Z."/>
        </authorList>
    </citation>
    <scope>NUCLEOTIDE SEQUENCE [LARGE SCALE GENOMIC DNA]</scope>
    <source>
        <strain evidence="3">alknpb1M-1</strain>
    </source>
</reference>
<protein>
    <submittedName>
        <fullName evidence="2">SIMPL domain-containing protein</fullName>
    </submittedName>
</protein>
<dbReference type="PANTHER" id="PTHR34387:SF1">
    <property type="entry name" value="PERIPLASMIC IMMUNOGENIC PROTEIN"/>
    <property type="match status" value="1"/>
</dbReference>